<sequence length="444" mass="49425">MSSSNSSVFVRSSNFIVLLLLFAFFSVVSSDDLLFVVGETGSLQVTPRLEVIDSPGLKQGITSICQRLHIHGVQRLNHIDKYAYSLKLILPSNTLNNTSVRRTSIDICFHRNSSRAIGMCPRSQWKKLSKGSWIGKMSPFDYKIIDIRTFGSSSKVTLELSAKQEFFMYRIVFLIMGIVLLTSASTLSKSLAFYYSGAMSIGIIILVTLIINQGIKRLPTRGKSHLELVLYSFMIGAGGHFLQYFCGLFQHLLMHIGISEDLYILLVILLGVFVFMFGAWSGFWTVKKFVVTKDGSIDITASIFVSWSIRVFAVVLILQSSVDPLLAGGALISGILISSVLKSITSKRLAQGDETENCSRDLIHATTFASPLPRGINRTTQLSDSDTFPSSFHNTPEWRRKLTKEELEKFTRESTEKAMKELVSSPGFGEWAVKNAKRISVNPI</sequence>
<organism evidence="10 11">
    <name type="scientific">Arabis alpina</name>
    <name type="common">Alpine rock-cress</name>
    <dbReference type="NCBI Taxonomy" id="50452"/>
    <lineage>
        <taxon>Eukaryota</taxon>
        <taxon>Viridiplantae</taxon>
        <taxon>Streptophyta</taxon>
        <taxon>Embryophyta</taxon>
        <taxon>Tracheophyta</taxon>
        <taxon>Spermatophyta</taxon>
        <taxon>Magnoliopsida</taxon>
        <taxon>eudicotyledons</taxon>
        <taxon>Gunneridae</taxon>
        <taxon>Pentapetalae</taxon>
        <taxon>rosids</taxon>
        <taxon>malvids</taxon>
        <taxon>Brassicales</taxon>
        <taxon>Brassicaceae</taxon>
        <taxon>Arabideae</taxon>
        <taxon>Arabis</taxon>
    </lineage>
</organism>
<evidence type="ECO:0000313" key="11">
    <source>
        <dbReference type="Proteomes" id="UP000029120"/>
    </source>
</evidence>
<comment type="similarity">
    <text evidence="2">Belongs to the NEMP family.</text>
</comment>
<feature type="signal peptide" evidence="9">
    <location>
        <begin position="1"/>
        <end position="30"/>
    </location>
</feature>
<proteinExistence type="inferred from homology"/>
<reference evidence="11" key="1">
    <citation type="journal article" date="2015" name="Nat. Plants">
        <title>Genome expansion of Arabis alpina linked with retrotransposition and reduced symmetric DNA methylation.</title>
        <authorList>
            <person name="Willing E.M."/>
            <person name="Rawat V."/>
            <person name="Mandakova T."/>
            <person name="Maumus F."/>
            <person name="James G.V."/>
            <person name="Nordstroem K.J."/>
            <person name="Becker C."/>
            <person name="Warthmann N."/>
            <person name="Chica C."/>
            <person name="Szarzynska B."/>
            <person name="Zytnicki M."/>
            <person name="Albani M.C."/>
            <person name="Kiefer C."/>
            <person name="Bergonzi S."/>
            <person name="Castaings L."/>
            <person name="Mateos J.L."/>
            <person name="Berns M.C."/>
            <person name="Bujdoso N."/>
            <person name="Piofczyk T."/>
            <person name="de Lorenzo L."/>
            <person name="Barrero-Sicilia C."/>
            <person name="Mateos I."/>
            <person name="Piednoel M."/>
            <person name="Hagmann J."/>
            <person name="Chen-Min-Tao R."/>
            <person name="Iglesias-Fernandez R."/>
            <person name="Schuster S.C."/>
            <person name="Alonso-Blanco C."/>
            <person name="Roudier F."/>
            <person name="Carbonero P."/>
            <person name="Paz-Ares J."/>
            <person name="Davis S.J."/>
            <person name="Pecinka A."/>
            <person name="Quesneville H."/>
            <person name="Colot V."/>
            <person name="Lysak M.A."/>
            <person name="Weigel D."/>
            <person name="Coupland G."/>
            <person name="Schneeberger K."/>
        </authorList>
    </citation>
    <scope>NUCLEOTIDE SEQUENCE [LARGE SCALE GENOMIC DNA]</scope>
    <source>
        <strain evidence="11">cv. Pajares</strain>
    </source>
</reference>
<evidence type="ECO:0000256" key="5">
    <source>
        <dbReference type="ARBA" id="ARBA00022989"/>
    </source>
</evidence>
<dbReference type="Gramene" id="KFK34251">
    <property type="protein sequence ID" value="KFK34251"/>
    <property type="gene ID" value="AALP_AA5G120700"/>
</dbReference>
<dbReference type="Proteomes" id="UP000029120">
    <property type="component" value="Chromosome 5"/>
</dbReference>
<dbReference type="GO" id="GO:0005637">
    <property type="term" value="C:nuclear inner membrane"/>
    <property type="evidence" value="ECO:0007669"/>
    <property type="project" value="UniProtKB-SubCell"/>
</dbReference>
<name>A0A087GWJ9_ARAAL</name>
<protein>
    <recommendedName>
        <fullName evidence="12">Transmembrane protein</fullName>
    </recommendedName>
</protein>
<evidence type="ECO:0000256" key="7">
    <source>
        <dbReference type="ARBA" id="ARBA00023242"/>
    </source>
</evidence>
<dbReference type="GO" id="GO:0006325">
    <property type="term" value="P:chromatin organization"/>
    <property type="evidence" value="ECO:0007669"/>
    <property type="project" value="EnsemblPlants"/>
</dbReference>
<evidence type="ECO:0000256" key="2">
    <source>
        <dbReference type="ARBA" id="ARBA00005748"/>
    </source>
</evidence>
<evidence type="ECO:0000256" key="3">
    <source>
        <dbReference type="ARBA" id="ARBA00022692"/>
    </source>
</evidence>
<dbReference type="InterPro" id="IPR019358">
    <property type="entry name" value="NEMP_fam"/>
</dbReference>
<evidence type="ECO:0000256" key="8">
    <source>
        <dbReference type="SAM" id="Phobius"/>
    </source>
</evidence>
<gene>
    <name evidence="10" type="ordered locus">AALP_Aa5g120700</name>
</gene>
<dbReference type="EMBL" id="CM002873">
    <property type="protein sequence ID" value="KFK34251.1"/>
    <property type="molecule type" value="Genomic_DNA"/>
</dbReference>
<evidence type="ECO:0000256" key="4">
    <source>
        <dbReference type="ARBA" id="ARBA00022729"/>
    </source>
</evidence>
<keyword evidence="6 8" id="KW-0472">Membrane</keyword>
<dbReference type="PANTHER" id="PTHR31587:SF4">
    <property type="entry name" value="TRANSMEMBRANE PROTEIN (DUF2215)"/>
    <property type="match status" value="1"/>
</dbReference>
<dbReference type="AlphaFoldDB" id="A0A087GWJ9"/>
<dbReference type="PANTHER" id="PTHR31587">
    <property type="entry name" value="TRANSMEMBRANE PROTEIN (DUF2215)"/>
    <property type="match status" value="1"/>
</dbReference>
<feature type="transmembrane region" description="Helical" evidence="8">
    <location>
        <begin position="262"/>
        <end position="283"/>
    </location>
</feature>
<feature type="transmembrane region" description="Helical" evidence="8">
    <location>
        <begin position="191"/>
        <end position="211"/>
    </location>
</feature>
<keyword evidence="11" id="KW-1185">Reference proteome</keyword>
<dbReference type="eggNOG" id="ENOG502QSQQ">
    <property type="taxonomic scope" value="Eukaryota"/>
</dbReference>
<evidence type="ECO:0000256" key="6">
    <source>
        <dbReference type="ARBA" id="ARBA00023136"/>
    </source>
</evidence>
<evidence type="ECO:0000313" key="10">
    <source>
        <dbReference type="EMBL" id="KFK34251.1"/>
    </source>
</evidence>
<dbReference type="OMA" id="IGMCPHG"/>
<dbReference type="OrthoDB" id="1890267at2759"/>
<dbReference type="Pfam" id="PF10225">
    <property type="entry name" value="NEMP"/>
    <property type="match status" value="1"/>
</dbReference>
<feature type="transmembrane region" description="Helical" evidence="8">
    <location>
        <begin position="231"/>
        <end position="250"/>
    </location>
</feature>
<feature type="transmembrane region" description="Helical" evidence="8">
    <location>
        <begin position="166"/>
        <end position="184"/>
    </location>
</feature>
<comment type="subcellular location">
    <subcellularLocation>
        <location evidence="1">Nucleus inner membrane</location>
        <topology evidence="1">Multi-pass membrane protein</topology>
        <orientation evidence="1">Nucleoplasmic side</orientation>
    </subcellularLocation>
</comment>
<evidence type="ECO:0008006" key="12">
    <source>
        <dbReference type="Google" id="ProtNLM"/>
    </source>
</evidence>
<feature type="chain" id="PRO_5001822671" description="Transmembrane protein" evidence="9">
    <location>
        <begin position="31"/>
        <end position="444"/>
    </location>
</feature>
<feature type="transmembrane region" description="Helical" evidence="8">
    <location>
        <begin position="295"/>
        <end position="318"/>
    </location>
</feature>
<keyword evidence="7" id="KW-0539">Nucleus</keyword>
<accession>A0A087GWJ9</accession>
<keyword evidence="5 8" id="KW-1133">Transmembrane helix</keyword>
<keyword evidence="4 9" id="KW-0732">Signal</keyword>
<evidence type="ECO:0000256" key="9">
    <source>
        <dbReference type="SAM" id="SignalP"/>
    </source>
</evidence>
<keyword evidence="3 8" id="KW-0812">Transmembrane</keyword>
<evidence type="ECO:0000256" key="1">
    <source>
        <dbReference type="ARBA" id="ARBA00004575"/>
    </source>
</evidence>
<feature type="transmembrane region" description="Helical" evidence="8">
    <location>
        <begin position="325"/>
        <end position="341"/>
    </location>
</feature>